<accession>A0A835ZAD4</accession>
<dbReference type="Proteomes" id="UP000664859">
    <property type="component" value="Unassembled WGS sequence"/>
</dbReference>
<dbReference type="InterPro" id="IPR045325">
    <property type="entry name" value="TMEM70/TMEM186/TMEM223"/>
</dbReference>
<reference evidence="1" key="1">
    <citation type="submission" date="2021-02" db="EMBL/GenBank/DDBJ databases">
        <title>First Annotated Genome of the Yellow-green Alga Tribonema minus.</title>
        <authorList>
            <person name="Mahan K.M."/>
        </authorList>
    </citation>
    <scope>NUCLEOTIDE SEQUENCE</scope>
    <source>
        <strain evidence="1">UTEX B ZZ1240</strain>
    </source>
</reference>
<dbReference type="AlphaFoldDB" id="A0A835ZAD4"/>
<dbReference type="PANTHER" id="PTHR13281">
    <property type="entry name" value="TRANSMEMBRANE PROTEIN 70, MITOCHONDRIAL"/>
    <property type="match status" value="1"/>
</dbReference>
<comment type="caution">
    <text evidence="1">The sequence shown here is derived from an EMBL/GenBank/DDBJ whole genome shotgun (WGS) entry which is preliminary data.</text>
</comment>
<keyword evidence="2" id="KW-1185">Reference proteome</keyword>
<evidence type="ECO:0000313" key="1">
    <source>
        <dbReference type="EMBL" id="KAG5190131.1"/>
    </source>
</evidence>
<dbReference type="GO" id="GO:0033615">
    <property type="term" value="P:mitochondrial proton-transporting ATP synthase complex assembly"/>
    <property type="evidence" value="ECO:0007669"/>
    <property type="project" value="TreeGrafter"/>
</dbReference>
<dbReference type="Pfam" id="PF06979">
    <property type="entry name" value="TMEM70"/>
    <property type="match status" value="1"/>
</dbReference>
<dbReference type="OrthoDB" id="46081at2759"/>
<proteinExistence type="predicted"/>
<sequence length="237" mass="24820">MLACRTGALLRQRSPTALAPVAARSQLVASCTPCLTSRCGSTNARKEELLYIGPLTAPIKTLKRVSITTCAMSMIGTPLLLVLGNDSVPLSGQIAVTGVALTAAVGSTALLHWCTRPYVHKLSEITGRGAIDKARLFKAELLSILGRPRVTEFRLGDVQPQPDALRPFVSFKARDNYYFIQGEVLQDKALLKELLGRPLDDSEKSSGTSAGAAGAKAAATAASAATPASDASNSIGK</sequence>
<dbReference type="EMBL" id="JAFCMP010000038">
    <property type="protein sequence ID" value="KAG5190131.1"/>
    <property type="molecule type" value="Genomic_DNA"/>
</dbReference>
<evidence type="ECO:0008006" key="3">
    <source>
        <dbReference type="Google" id="ProtNLM"/>
    </source>
</evidence>
<organism evidence="1 2">
    <name type="scientific">Tribonema minus</name>
    <dbReference type="NCBI Taxonomy" id="303371"/>
    <lineage>
        <taxon>Eukaryota</taxon>
        <taxon>Sar</taxon>
        <taxon>Stramenopiles</taxon>
        <taxon>Ochrophyta</taxon>
        <taxon>PX clade</taxon>
        <taxon>Xanthophyceae</taxon>
        <taxon>Tribonematales</taxon>
        <taxon>Tribonemataceae</taxon>
        <taxon>Tribonema</taxon>
    </lineage>
</organism>
<dbReference type="InterPro" id="IPR009724">
    <property type="entry name" value="TMEM70"/>
</dbReference>
<name>A0A835ZAD4_9STRA</name>
<dbReference type="PANTHER" id="PTHR13281:SF0">
    <property type="entry name" value="TRANSMEMBRANE PROTEIN 70, MITOCHONDRIAL"/>
    <property type="match status" value="1"/>
</dbReference>
<evidence type="ECO:0000313" key="2">
    <source>
        <dbReference type="Proteomes" id="UP000664859"/>
    </source>
</evidence>
<protein>
    <recommendedName>
        <fullName evidence="3">Transmembrane protein 70 homolog, mitochondrial</fullName>
    </recommendedName>
</protein>
<gene>
    <name evidence="1" type="ORF">JKP88DRAFT_205594</name>
</gene>
<dbReference type="GO" id="GO:0031966">
    <property type="term" value="C:mitochondrial membrane"/>
    <property type="evidence" value="ECO:0007669"/>
    <property type="project" value="TreeGrafter"/>
</dbReference>